<dbReference type="AlphaFoldDB" id="A0A6J4TBJ2"/>
<organism evidence="1">
    <name type="scientific">uncultured Solirubrobacteraceae bacterium</name>
    <dbReference type="NCBI Taxonomy" id="1162706"/>
    <lineage>
        <taxon>Bacteria</taxon>
        <taxon>Bacillati</taxon>
        <taxon>Actinomycetota</taxon>
        <taxon>Thermoleophilia</taxon>
        <taxon>Solirubrobacterales</taxon>
        <taxon>Solirubrobacteraceae</taxon>
        <taxon>environmental samples</taxon>
    </lineage>
</organism>
<evidence type="ECO:0000313" key="1">
    <source>
        <dbReference type="EMBL" id="CAA9518684.1"/>
    </source>
</evidence>
<proteinExistence type="predicted"/>
<dbReference type="EMBL" id="CADCVR010000097">
    <property type="protein sequence ID" value="CAA9518684.1"/>
    <property type="molecule type" value="Genomic_DNA"/>
</dbReference>
<name>A0A6J4TBJ2_9ACTN</name>
<protein>
    <recommendedName>
        <fullName evidence="2">Glycosyltransferase</fullName>
    </recommendedName>
</protein>
<evidence type="ECO:0008006" key="2">
    <source>
        <dbReference type="Google" id="ProtNLM"/>
    </source>
</evidence>
<reference evidence="1" key="1">
    <citation type="submission" date="2020-02" db="EMBL/GenBank/DDBJ databases">
        <authorList>
            <person name="Meier V. D."/>
        </authorList>
    </citation>
    <scope>NUCLEOTIDE SEQUENCE</scope>
    <source>
        <strain evidence="1">AVDCRST_MAG53</strain>
    </source>
</reference>
<sequence>MKLGAVVALVATAPEHADLVEETREALAGQTVAPIAVVVQPPSTAPARSAPAEQPEWLWLLDGVTVPRADALEAFGAALETLAGLPAPLLLASKVIDAAGAMHPDALPRHEIFEKQYTVDAIERGLVQLRAVPAGSLLIRRGTFERFGELRADLPPNWAVFEFTARALRSWEDTGYLVPSSVAVRKLPPHPAGRRGEGLRTRARLLAGPAWTPTERLWEGFLVAEAAVRAARGPARRA</sequence>
<accession>A0A6J4TBJ2</accession>
<gene>
    <name evidence="1" type="ORF">AVDCRST_MAG53-3146</name>
</gene>